<proteinExistence type="predicted"/>
<gene>
    <name evidence="2" type="ORF">NEDG_01320</name>
</gene>
<name>A0A177EBD0_9MICR</name>
<evidence type="ECO:0000256" key="1">
    <source>
        <dbReference type="SAM" id="Phobius"/>
    </source>
</evidence>
<dbReference type="Proteomes" id="UP000185944">
    <property type="component" value="Unassembled WGS sequence"/>
</dbReference>
<keyword evidence="1" id="KW-0812">Transmembrane</keyword>
<keyword evidence="1" id="KW-1133">Transmembrane helix</keyword>
<keyword evidence="3" id="KW-1185">Reference proteome</keyword>
<feature type="transmembrane region" description="Helical" evidence="1">
    <location>
        <begin position="25"/>
        <end position="47"/>
    </location>
</feature>
<reference evidence="2 3" key="1">
    <citation type="submission" date="2016-02" db="EMBL/GenBank/DDBJ databases">
        <title>Discovery of a natural microsporidian pathogen with a broad tissue tropism in Caenorhabditis elegans.</title>
        <authorList>
            <person name="Luallen R.J."/>
            <person name="Reinke A.W."/>
            <person name="Tong L."/>
            <person name="Botts M.R."/>
            <person name="Felix M.-A."/>
            <person name="Troemel E.R."/>
        </authorList>
    </citation>
    <scope>NUCLEOTIDE SEQUENCE [LARGE SCALE GENOMIC DNA]</scope>
    <source>
        <strain evidence="2 3">JUm2807</strain>
    </source>
</reference>
<dbReference type="RefSeq" id="XP_067543926.1">
    <property type="nucleotide sequence ID" value="XM_067688738.1"/>
</dbReference>
<dbReference type="AlphaFoldDB" id="A0A177EBD0"/>
<dbReference type="EMBL" id="LTDL01000041">
    <property type="protein sequence ID" value="OAG29247.1"/>
    <property type="molecule type" value="Genomic_DNA"/>
</dbReference>
<dbReference type="VEuPathDB" id="MicrosporidiaDB:NEDG_01320"/>
<sequence length="233" mass="26664">MESADVALDRTNIVIRTSYMKVGGLPLPALLAIAFIITVSATVWWLWKYYQYTCLPHIGVWDDQTQTIHPTELREPILPSRRTPRENQSDHATNHANMWATLTVLVLAWGLFFAALAIFIYRAKTNPNIQYNGDLKPTPEITRFQRATCAYPPEPVTNATPYKKVSIGGFFPANSLYKNCVLSENHLYYNMGSGDRPNSWKEVITPERLTLLYISCQNAEFQKILRTHPKWVC</sequence>
<comment type="caution">
    <text evidence="2">The sequence shown here is derived from an EMBL/GenBank/DDBJ whole genome shotgun (WGS) entry which is preliminary data.</text>
</comment>
<evidence type="ECO:0000313" key="2">
    <source>
        <dbReference type="EMBL" id="OAG29247.1"/>
    </source>
</evidence>
<dbReference type="GeneID" id="93647670"/>
<accession>A0A177EBD0</accession>
<keyword evidence="1" id="KW-0472">Membrane</keyword>
<feature type="transmembrane region" description="Helical" evidence="1">
    <location>
        <begin position="98"/>
        <end position="121"/>
    </location>
</feature>
<protein>
    <submittedName>
        <fullName evidence="2">Uncharacterized protein</fullName>
    </submittedName>
</protein>
<evidence type="ECO:0000313" key="3">
    <source>
        <dbReference type="Proteomes" id="UP000185944"/>
    </source>
</evidence>
<organism evidence="2 3">
    <name type="scientific">Nematocida displodere</name>
    <dbReference type="NCBI Taxonomy" id="1805483"/>
    <lineage>
        <taxon>Eukaryota</taxon>
        <taxon>Fungi</taxon>
        <taxon>Fungi incertae sedis</taxon>
        <taxon>Microsporidia</taxon>
        <taxon>Nematocida</taxon>
    </lineage>
</organism>